<dbReference type="EMBL" id="JAWWNJ010000081">
    <property type="protein sequence ID" value="KAK7001783.1"/>
    <property type="molecule type" value="Genomic_DNA"/>
</dbReference>
<comment type="caution">
    <text evidence="1">The sequence shown here is derived from an EMBL/GenBank/DDBJ whole genome shotgun (WGS) entry which is preliminary data.</text>
</comment>
<name>A0AAW0A7C3_9AGAR</name>
<protein>
    <submittedName>
        <fullName evidence="1">Uncharacterized protein</fullName>
    </submittedName>
</protein>
<evidence type="ECO:0000313" key="1">
    <source>
        <dbReference type="EMBL" id="KAK7001783.1"/>
    </source>
</evidence>
<reference evidence="1 2" key="1">
    <citation type="journal article" date="2024" name="J Genomics">
        <title>Draft genome sequencing and assembly of Favolaschia claudopus CIRM-BRFM 2984 isolated from oak limbs.</title>
        <authorList>
            <person name="Navarro D."/>
            <person name="Drula E."/>
            <person name="Chaduli D."/>
            <person name="Cazenave R."/>
            <person name="Ahrendt S."/>
            <person name="Wang J."/>
            <person name="Lipzen A."/>
            <person name="Daum C."/>
            <person name="Barry K."/>
            <person name="Grigoriev I.V."/>
            <person name="Favel A."/>
            <person name="Rosso M.N."/>
            <person name="Martin F."/>
        </authorList>
    </citation>
    <scope>NUCLEOTIDE SEQUENCE [LARGE SCALE GENOMIC DNA]</scope>
    <source>
        <strain evidence="1 2">CIRM-BRFM 2984</strain>
    </source>
</reference>
<evidence type="ECO:0000313" key="2">
    <source>
        <dbReference type="Proteomes" id="UP001362999"/>
    </source>
</evidence>
<organism evidence="1 2">
    <name type="scientific">Favolaschia claudopus</name>
    <dbReference type="NCBI Taxonomy" id="2862362"/>
    <lineage>
        <taxon>Eukaryota</taxon>
        <taxon>Fungi</taxon>
        <taxon>Dikarya</taxon>
        <taxon>Basidiomycota</taxon>
        <taxon>Agaricomycotina</taxon>
        <taxon>Agaricomycetes</taxon>
        <taxon>Agaricomycetidae</taxon>
        <taxon>Agaricales</taxon>
        <taxon>Marasmiineae</taxon>
        <taxon>Mycenaceae</taxon>
        <taxon>Favolaschia</taxon>
    </lineage>
</organism>
<dbReference type="Proteomes" id="UP001362999">
    <property type="component" value="Unassembled WGS sequence"/>
</dbReference>
<proteinExistence type="predicted"/>
<gene>
    <name evidence="1" type="ORF">R3P38DRAFT_3216081</name>
</gene>
<sequence length="349" mass="38568">MQTNTTRQSLLVCDALHAIPTATRTVAQREGRIRWAQSRGRKIVKEVENPEAGWDDETQTQVVVEGYRSGREEKKCIALTARMFEPVAAERRANKAEGLRTDILALPPLAPIKIRVSAGVFEVTLVRVNEERRSVETSPPKIQVSDFSMNRYAHQAPPTAPPPLSPMLMLNWASASRPQNVIIITPTATANPAPTSHLRAGAQTQPHNPYNTFEFEYWPTGYGYPAPDGACPAAKSSSSRHPDPMLRVGGLQVRTFALPAFLSLTPLVGAPAPFRDNAPVTRYEWSMAPRPLILLTPHVQSGYRSAQIPAFRQRTCPSSLQQRDDVSLFPHVKARECPSISPRVKYAPA</sequence>
<accession>A0AAW0A7C3</accession>
<dbReference type="AlphaFoldDB" id="A0AAW0A7C3"/>
<keyword evidence="2" id="KW-1185">Reference proteome</keyword>